<sequence>MPALEAKAVLEDEEKDGIGATTDIGLLMNGAKENGKEGTTIFTPNTVSRVEAVDDAMGMKTGIKLAKIASVRGRIWTHRGHQNGLANISEILASADEYAGEYSFGGRADALPAAPGLLVEGVGAISLPLVEAQAQKLISICEKSPFGHNMDTKLDESVRKSWQLAPDQVEITNPQWQPGLEELSEMIATRLGYKGLLVYGEGGHFLKHQDSEKEDGMIATLVIQPPSTHEGGDFIVFRHGEVEHRHDFGKSDGTAPFLCCTMQTRSMHWRKQKVFNNDKYFLSPRLDLLLQVADAVDKDDTEGKFAVLDAIAAKRVGWLKRAIGKLDRVGKIFTWKMPYAKHWERNFIEDFLRGPKKEITTKRRMNHHQDEAPFNVAISEEKGKLFLTITKTHGWFDGVPKRLDQCREELVHLNERYNGVAGGSSAQH</sequence>
<reference evidence="1 2" key="1">
    <citation type="journal article" date="2006" name="Science">
        <title>Phytophthora genome sequences uncover evolutionary origins and mechanisms of pathogenesis.</title>
        <authorList>
            <person name="Tyler B.M."/>
            <person name="Tripathy S."/>
            <person name="Zhang X."/>
            <person name="Dehal P."/>
            <person name="Jiang R.H."/>
            <person name="Aerts A."/>
            <person name="Arredondo F.D."/>
            <person name="Baxter L."/>
            <person name="Bensasson D."/>
            <person name="Beynon J.L."/>
            <person name="Chapman J."/>
            <person name="Damasceno C.M."/>
            <person name="Dorrance A.E."/>
            <person name="Dou D."/>
            <person name="Dickerman A.W."/>
            <person name="Dubchak I.L."/>
            <person name="Garbelotto M."/>
            <person name="Gijzen M."/>
            <person name="Gordon S.G."/>
            <person name="Govers F."/>
            <person name="Grunwald N.J."/>
            <person name="Huang W."/>
            <person name="Ivors K.L."/>
            <person name="Jones R.W."/>
            <person name="Kamoun S."/>
            <person name="Krampis K."/>
            <person name="Lamour K.H."/>
            <person name="Lee M.K."/>
            <person name="McDonald W.H."/>
            <person name="Medina M."/>
            <person name="Meijer H.J."/>
            <person name="Nordberg E.K."/>
            <person name="Maclean D.J."/>
            <person name="Ospina-Giraldo M.D."/>
            <person name="Morris P.F."/>
            <person name="Phuntumart V."/>
            <person name="Putnam N.H."/>
            <person name="Rash S."/>
            <person name="Rose J.K."/>
            <person name="Sakihama Y."/>
            <person name="Salamov A.A."/>
            <person name="Savidor A."/>
            <person name="Scheuring C.F."/>
            <person name="Smith B.M."/>
            <person name="Sobral B.W."/>
            <person name="Terry A."/>
            <person name="Torto-Alalibo T.A."/>
            <person name="Win J."/>
            <person name="Xu Z."/>
            <person name="Zhang H."/>
            <person name="Grigoriev I.V."/>
            <person name="Rokhsar D.S."/>
            <person name="Boore J.L."/>
        </authorList>
    </citation>
    <scope>NUCLEOTIDE SEQUENCE [LARGE SCALE GENOMIC DNA]</scope>
    <source>
        <strain evidence="1 2">P6497</strain>
    </source>
</reference>
<name>G5A9X9_PHYSP</name>
<evidence type="ECO:0000313" key="2">
    <source>
        <dbReference type="Proteomes" id="UP000002640"/>
    </source>
</evidence>
<protein>
    <submittedName>
        <fullName evidence="1">Uncharacterized protein</fullName>
    </submittedName>
</protein>
<dbReference type="AlphaFoldDB" id="G5A9X9"/>
<gene>
    <name evidence="1" type="ORF">PHYSODRAFT_340506</name>
</gene>
<accession>G5A9X9</accession>
<dbReference type="GeneID" id="20647919"/>
<proteinExistence type="predicted"/>
<dbReference type="KEGG" id="psoj:PHYSODRAFT_340506"/>
<dbReference type="Gene3D" id="2.60.120.620">
    <property type="entry name" value="q2cbj1_9rhob like domain"/>
    <property type="match status" value="1"/>
</dbReference>
<keyword evidence="2" id="KW-1185">Reference proteome</keyword>
<dbReference type="InParanoid" id="G5A9X9"/>
<dbReference type="PANTHER" id="PTHR33099:SF7">
    <property type="entry name" value="MYND-TYPE DOMAIN-CONTAINING PROTEIN"/>
    <property type="match status" value="1"/>
</dbReference>
<organism evidence="1 2">
    <name type="scientific">Phytophthora sojae (strain P6497)</name>
    <name type="common">Soybean stem and root rot agent</name>
    <name type="synonym">Phytophthora megasperma f. sp. glycines</name>
    <dbReference type="NCBI Taxonomy" id="1094619"/>
    <lineage>
        <taxon>Eukaryota</taxon>
        <taxon>Sar</taxon>
        <taxon>Stramenopiles</taxon>
        <taxon>Oomycota</taxon>
        <taxon>Peronosporomycetes</taxon>
        <taxon>Peronosporales</taxon>
        <taxon>Peronosporaceae</taxon>
        <taxon>Phytophthora</taxon>
    </lineage>
</organism>
<evidence type="ECO:0000313" key="1">
    <source>
        <dbReference type="EMBL" id="EGZ07409.1"/>
    </source>
</evidence>
<dbReference type="PANTHER" id="PTHR33099">
    <property type="entry name" value="FE2OG DIOXYGENASE DOMAIN-CONTAINING PROTEIN"/>
    <property type="match status" value="1"/>
</dbReference>
<dbReference type="Proteomes" id="UP000002640">
    <property type="component" value="Unassembled WGS sequence"/>
</dbReference>
<dbReference type="EMBL" id="JH159162">
    <property type="protein sequence ID" value="EGZ07409.1"/>
    <property type="molecule type" value="Genomic_DNA"/>
</dbReference>
<dbReference type="RefSeq" id="XP_009536975.1">
    <property type="nucleotide sequence ID" value="XM_009538680.1"/>
</dbReference>